<feature type="region of interest" description="Disordered" evidence="1">
    <location>
        <begin position="212"/>
        <end position="305"/>
    </location>
</feature>
<dbReference type="Pfam" id="PF03382">
    <property type="entry name" value="DUF285"/>
    <property type="match status" value="1"/>
</dbReference>
<feature type="compositionally biased region" description="Basic and acidic residues" evidence="1">
    <location>
        <begin position="296"/>
        <end position="305"/>
    </location>
</feature>
<dbReference type="InterPro" id="IPR005046">
    <property type="entry name" value="DUF285"/>
</dbReference>
<gene>
    <name evidence="2" type="ORF">MLC_7390</name>
</gene>
<evidence type="ECO:0000313" key="3">
    <source>
        <dbReference type="Proteomes" id="UP000010103"/>
    </source>
</evidence>
<dbReference type="Proteomes" id="UP000010103">
    <property type="component" value="Chromosome"/>
</dbReference>
<accession>F4MQT6</accession>
<feature type="compositionally biased region" description="Polar residues" evidence="1">
    <location>
        <begin position="239"/>
        <end position="251"/>
    </location>
</feature>
<evidence type="ECO:0000256" key="1">
    <source>
        <dbReference type="SAM" id="MobiDB-lite"/>
    </source>
</evidence>
<name>F4MQT6_MYCML</name>
<protein>
    <recommendedName>
        <fullName evidence="4">BspA family leucine-rich repeat surface protein</fullName>
    </recommendedName>
</protein>
<dbReference type="KEGG" id="mml:MLC_7390"/>
<organism evidence="2 3">
    <name type="scientific">Mycoplasma mycoides subsp. capri LC str. 95010</name>
    <dbReference type="NCBI Taxonomy" id="862259"/>
    <lineage>
        <taxon>Bacteria</taxon>
        <taxon>Bacillati</taxon>
        <taxon>Mycoplasmatota</taxon>
        <taxon>Mollicutes</taxon>
        <taxon>Mycoplasmataceae</taxon>
        <taxon>Mycoplasma</taxon>
    </lineage>
</organism>
<proteinExistence type="predicted"/>
<sequence length="305" mass="34787">MLVSDNNANINVSYNAITYVKRHKTSGNKLIEIGYYKSGNKFIIEQIPTTVTVIAAELPKEITSLRTAFVGSRNNVTWEKSWDTKNITDMNSMFYNREDFDSSELEKWDTSNVVDMGEMFYGAKKFNQDLSSWNVSNVKNMEKMFGNAVQFNNGGKPLDWGAKLKKINNMKEMFKGASSFKQNLNSWVMQTKVNNTDFGLDKSLEPKWFIEKSTPTLPKPPVEQPNNSEISPRSDESHTSPSNTTSENTYPTFPITKPSNAPIIPTEKEESMKKNESPENENEVLKENEDSSQNNKIKDLKKWCL</sequence>
<evidence type="ECO:0000313" key="2">
    <source>
        <dbReference type="EMBL" id="CBW54469.1"/>
    </source>
</evidence>
<dbReference type="EMBL" id="FQ377874">
    <property type="protein sequence ID" value="CBW54469.1"/>
    <property type="molecule type" value="Genomic_DNA"/>
</dbReference>
<evidence type="ECO:0008006" key="4">
    <source>
        <dbReference type="Google" id="ProtNLM"/>
    </source>
</evidence>
<dbReference type="HOGENOM" id="CLU_053511_0_0_14"/>
<reference evidence="3" key="1">
    <citation type="journal article" date="2011" name="BMC Genomics">
        <title>Mycoplasma mycoides, from "mycoides Small Colony" to "capri". A microevolutionary perspective.</title>
        <authorList>
            <person name="Thiaucourt F."/>
            <person name="Manso-Silvan L."/>
            <person name="Salah W."/>
            <person name="Barbe V."/>
            <person name="Berger A."/>
            <person name="Jacob D."/>
            <person name="Breton M."/>
            <person name="Dupuy V."/>
            <person name="Lomenech A.M."/>
            <person name="Blanchard A."/>
            <person name="Sirand-Pugnet P."/>
        </authorList>
    </citation>
    <scope>NUCLEOTIDE SEQUENCE [LARGE SCALE GENOMIC DNA]</scope>
    <source>
        <strain evidence="3">95010</strain>
    </source>
</reference>
<dbReference type="AlphaFoldDB" id="F4MQT6"/>
<reference evidence="3" key="2">
    <citation type="journal article" date="2011" name="BMC Genomics">
        <title>Mycoplasma mycoides, from mycoides Small Colony to capri. A microevolutionary perspective.</title>
        <authorList>
            <person name="Thiaucourt F."/>
            <person name="Manso-Silvan L."/>
            <person name="Salah W."/>
            <person name="Barbe V."/>
            <person name="Berger A."/>
            <person name="Jacob D."/>
            <person name="Breton M."/>
            <person name="Dupuy V."/>
            <person name="Lomenech A.M."/>
            <person name="Blanchard A."/>
            <person name="Sirand-Pugnet P."/>
        </authorList>
    </citation>
    <scope>NUCLEOTIDE SEQUENCE [LARGE SCALE GENOMIC DNA]</scope>
    <source>
        <strain evidence="3">95010</strain>
    </source>
</reference>
<feature type="compositionally biased region" description="Basic and acidic residues" evidence="1">
    <location>
        <begin position="266"/>
        <end position="289"/>
    </location>
</feature>
<dbReference type="NCBIfam" id="TIGR02167">
    <property type="entry name" value="Liste_lipo_26"/>
    <property type="match status" value="1"/>
</dbReference>
<dbReference type="InterPro" id="IPR011889">
    <property type="entry name" value="Liste_lipo_26"/>
</dbReference>